<keyword evidence="2 4" id="KW-0863">Zinc-finger</keyword>
<protein>
    <submittedName>
        <fullName evidence="8">E3 ubiquitin-protein ligase TRIM56</fullName>
    </submittedName>
</protein>
<sequence>MAAATSDWDDIDEKFLQCPICLDQLHEPKQLICLHRFCSGCLEKFLQGCLGVFKCPECREEIALPEDGVAGFKTDFHLKNIIEFIRLKKSLVENKEAQECYSCSKREQVSAYCLKCSGFLCKACHQFHRTSKITKDHLTSILDLKDPAIHKLGIAKLSQLVDSPRCLKHPENIMRLCCATCSYDHICVTCVHGDHVGHDTKDIHTMAQVNTANLKDNIALLRGCEDNIYKLRQEVKSVARNTDSFSEKRIGMLKECHTHHENVLEILGKNIFLNRDNQIREIDSKHEKKISELTTKMEEEIEQVRATYAVKFKEQDDKRDNFLEKVEAQSKDELQVLEKQRQKVNKCFRDSEKTLQTFREEADERFIATSEHSENIIKRYENLIATASSILAADNDWTAVRCIPDICSAVTPLIEDMTNTFTELTKISQSPPSEVLLPVDVTAFKVSCHTTLIDIQCNDRGEDPIVSLVNAPGEGVIITRQVGSKFGYSQCIDIQGKVLWIDFPESFFGIPQSDVEVYKMKAAVRCFPGAIITLDRGNRRRSLWGVHLNEMIDFWPTDRPLHCVAADPLNKHIFAGFRDCRDIYVYSDTLRPVGTFSLPPKIKYPSALAVSDEGILIVCDASGKRVISVNMKGELQSTYFLPLLGEGIPRCACTDSKDNVYVLLSVDDFTSAVVQYCQTGGHPVSCLHVHGDMFHITVTQDEQGEKLLLGGSSGNTLFVYPTIHFSYECKSGKEESRERTPSVTSQETQSAEL</sequence>
<dbReference type="InterPro" id="IPR047153">
    <property type="entry name" value="TRIM45/56/19-like"/>
</dbReference>
<dbReference type="InterPro" id="IPR018957">
    <property type="entry name" value="Znf_C3HC4_RING-type"/>
</dbReference>
<feature type="compositionally biased region" description="Basic and acidic residues" evidence="5">
    <location>
        <begin position="731"/>
        <end position="740"/>
    </location>
</feature>
<name>A0A9Q1C7E4_HOLLE</name>
<evidence type="ECO:0000256" key="1">
    <source>
        <dbReference type="ARBA" id="ARBA00022723"/>
    </source>
</evidence>
<dbReference type="InterPro" id="IPR001841">
    <property type="entry name" value="Znf_RING"/>
</dbReference>
<keyword evidence="3" id="KW-0862">Zinc</keyword>
<accession>A0A9Q1C7E4</accession>
<feature type="region of interest" description="Disordered" evidence="5">
    <location>
        <begin position="731"/>
        <end position="753"/>
    </location>
</feature>
<feature type="compositionally biased region" description="Polar residues" evidence="5">
    <location>
        <begin position="741"/>
        <end position="753"/>
    </location>
</feature>
<evidence type="ECO:0000256" key="5">
    <source>
        <dbReference type="SAM" id="MobiDB-lite"/>
    </source>
</evidence>
<evidence type="ECO:0000256" key="2">
    <source>
        <dbReference type="ARBA" id="ARBA00022771"/>
    </source>
</evidence>
<evidence type="ECO:0000256" key="4">
    <source>
        <dbReference type="PROSITE-ProRule" id="PRU00024"/>
    </source>
</evidence>
<dbReference type="Pfam" id="PF00097">
    <property type="entry name" value="zf-C3HC4"/>
    <property type="match status" value="1"/>
</dbReference>
<dbReference type="OrthoDB" id="9049620at2759"/>
<dbReference type="Gene3D" id="3.30.40.10">
    <property type="entry name" value="Zinc/RING finger domain, C3HC4 (zinc finger)"/>
    <property type="match status" value="1"/>
</dbReference>
<dbReference type="PANTHER" id="PTHR25462">
    <property type="entry name" value="BONUS, ISOFORM C-RELATED"/>
    <property type="match status" value="1"/>
</dbReference>
<dbReference type="EMBL" id="JAIZAY010000006">
    <property type="protein sequence ID" value="KAJ8040067.1"/>
    <property type="molecule type" value="Genomic_DNA"/>
</dbReference>
<feature type="domain" description="RING-type" evidence="6">
    <location>
        <begin position="18"/>
        <end position="59"/>
    </location>
</feature>
<dbReference type="SUPFAM" id="SSF57845">
    <property type="entry name" value="B-box zinc-binding domain"/>
    <property type="match status" value="1"/>
</dbReference>
<gene>
    <name evidence="8" type="ORF">HOLleu_14259</name>
</gene>
<dbReference type="Gene3D" id="2.120.10.30">
    <property type="entry name" value="TolB, C-terminal domain"/>
    <property type="match status" value="1"/>
</dbReference>
<dbReference type="SUPFAM" id="SSF63829">
    <property type="entry name" value="Calcium-dependent phosphotriesterase"/>
    <property type="match status" value="1"/>
</dbReference>
<evidence type="ECO:0000313" key="8">
    <source>
        <dbReference type="EMBL" id="KAJ8040067.1"/>
    </source>
</evidence>
<dbReference type="AlphaFoldDB" id="A0A9Q1C7E4"/>
<dbReference type="PROSITE" id="PS00518">
    <property type="entry name" value="ZF_RING_1"/>
    <property type="match status" value="1"/>
</dbReference>
<reference evidence="8" key="1">
    <citation type="submission" date="2021-10" db="EMBL/GenBank/DDBJ databases">
        <title>Tropical sea cucumber genome reveals ecological adaptation and Cuvierian tubules defense mechanism.</title>
        <authorList>
            <person name="Chen T."/>
        </authorList>
    </citation>
    <scope>NUCLEOTIDE SEQUENCE</scope>
    <source>
        <strain evidence="8">Nanhai2018</strain>
        <tissue evidence="8">Muscle</tissue>
    </source>
</reference>
<organism evidence="8 9">
    <name type="scientific">Holothuria leucospilota</name>
    <name type="common">Black long sea cucumber</name>
    <name type="synonym">Mertensiothuria leucospilota</name>
    <dbReference type="NCBI Taxonomy" id="206669"/>
    <lineage>
        <taxon>Eukaryota</taxon>
        <taxon>Metazoa</taxon>
        <taxon>Echinodermata</taxon>
        <taxon>Eleutherozoa</taxon>
        <taxon>Echinozoa</taxon>
        <taxon>Holothuroidea</taxon>
        <taxon>Aspidochirotacea</taxon>
        <taxon>Aspidochirotida</taxon>
        <taxon>Holothuriidae</taxon>
        <taxon>Holothuria</taxon>
    </lineage>
</organism>
<proteinExistence type="predicted"/>
<dbReference type="PROSITE" id="PS50119">
    <property type="entry name" value="ZF_BBOX"/>
    <property type="match status" value="1"/>
</dbReference>
<evidence type="ECO:0000259" key="6">
    <source>
        <dbReference type="PROSITE" id="PS50089"/>
    </source>
</evidence>
<dbReference type="Gene3D" id="3.30.160.60">
    <property type="entry name" value="Classic Zinc Finger"/>
    <property type="match status" value="1"/>
</dbReference>
<keyword evidence="1" id="KW-0479">Metal-binding</keyword>
<dbReference type="InterPro" id="IPR011042">
    <property type="entry name" value="6-blade_b-propeller_TolB-like"/>
</dbReference>
<dbReference type="PANTHER" id="PTHR25462:SF296">
    <property type="entry name" value="MEIOTIC P26, ISOFORM F"/>
    <property type="match status" value="1"/>
</dbReference>
<dbReference type="InterPro" id="IPR013083">
    <property type="entry name" value="Znf_RING/FYVE/PHD"/>
</dbReference>
<evidence type="ECO:0000259" key="7">
    <source>
        <dbReference type="PROSITE" id="PS50119"/>
    </source>
</evidence>
<feature type="domain" description="B box-type" evidence="7">
    <location>
        <begin position="95"/>
        <end position="142"/>
    </location>
</feature>
<evidence type="ECO:0000256" key="3">
    <source>
        <dbReference type="ARBA" id="ARBA00022833"/>
    </source>
</evidence>
<dbReference type="InterPro" id="IPR017907">
    <property type="entry name" value="Znf_RING_CS"/>
</dbReference>
<dbReference type="Proteomes" id="UP001152320">
    <property type="component" value="Chromosome 6"/>
</dbReference>
<evidence type="ECO:0000313" key="9">
    <source>
        <dbReference type="Proteomes" id="UP001152320"/>
    </source>
</evidence>
<dbReference type="PROSITE" id="PS50089">
    <property type="entry name" value="ZF_RING_2"/>
    <property type="match status" value="1"/>
</dbReference>
<dbReference type="SMART" id="SM00184">
    <property type="entry name" value="RING"/>
    <property type="match status" value="1"/>
</dbReference>
<keyword evidence="9" id="KW-1185">Reference proteome</keyword>
<dbReference type="InterPro" id="IPR000315">
    <property type="entry name" value="Znf_B-box"/>
</dbReference>
<comment type="caution">
    <text evidence="8">The sequence shown here is derived from an EMBL/GenBank/DDBJ whole genome shotgun (WGS) entry which is preliminary data.</text>
</comment>
<dbReference type="GO" id="GO:0008270">
    <property type="term" value="F:zinc ion binding"/>
    <property type="evidence" value="ECO:0007669"/>
    <property type="project" value="UniProtKB-KW"/>
</dbReference>
<dbReference type="SUPFAM" id="SSF57850">
    <property type="entry name" value="RING/U-box"/>
    <property type="match status" value="1"/>
</dbReference>